<dbReference type="PANTHER" id="PTHR47505:SF1">
    <property type="entry name" value="DNA UTILIZATION PROTEIN YHGH"/>
    <property type="match status" value="1"/>
</dbReference>
<dbReference type="InterPro" id="IPR029057">
    <property type="entry name" value="PRTase-like"/>
</dbReference>
<reference evidence="2 3" key="1">
    <citation type="submission" date="2014-01" db="EMBL/GenBank/DDBJ databases">
        <title>Comparative genomics of Fusobacterium necrophorum wild isolates.</title>
        <authorList>
            <person name="Kittichotirat W."/>
            <person name="Bumgarner R.E."/>
            <person name="Lawrence P."/>
        </authorList>
    </citation>
    <scope>NUCLEOTIDE SEQUENCE [LARGE SCALE GENOMIC DNA]</scope>
    <source>
        <strain evidence="2 3">BL</strain>
    </source>
</reference>
<dbReference type="CDD" id="cd06223">
    <property type="entry name" value="PRTases_typeI"/>
    <property type="match status" value="1"/>
</dbReference>
<dbReference type="AlphaFoldDB" id="A0AB73BYK9"/>
<protein>
    <submittedName>
        <fullName evidence="2">Competence protein ComF</fullName>
    </submittedName>
</protein>
<evidence type="ECO:0000313" key="2">
    <source>
        <dbReference type="EMBL" id="KDE64126.1"/>
    </source>
</evidence>
<dbReference type="InterPro" id="IPR000836">
    <property type="entry name" value="PRTase_dom"/>
</dbReference>
<name>A0AB73BYK9_9FUSO</name>
<proteinExistence type="inferred from homology"/>
<dbReference type="PANTHER" id="PTHR47505">
    <property type="entry name" value="DNA UTILIZATION PROTEIN YHGH"/>
    <property type="match status" value="1"/>
</dbReference>
<dbReference type="SUPFAM" id="SSF53271">
    <property type="entry name" value="PRTase-like"/>
    <property type="match status" value="1"/>
</dbReference>
<dbReference type="Gene3D" id="3.40.50.2020">
    <property type="match status" value="1"/>
</dbReference>
<evidence type="ECO:0000256" key="1">
    <source>
        <dbReference type="ARBA" id="ARBA00008007"/>
    </source>
</evidence>
<comment type="similarity">
    <text evidence="1">Belongs to the ComF/GntX family.</text>
</comment>
<dbReference type="Proteomes" id="UP000027473">
    <property type="component" value="Unassembled WGS sequence"/>
</dbReference>
<dbReference type="InterPro" id="IPR051910">
    <property type="entry name" value="ComF/GntX_DNA_util-trans"/>
</dbReference>
<comment type="caution">
    <text evidence="2">The sequence shown here is derived from an EMBL/GenBank/DDBJ whole genome shotgun (WGS) entry which is preliminary data.</text>
</comment>
<gene>
    <name evidence="2" type="ORF">FUSO3_03515</name>
</gene>
<organism evidence="2 3">
    <name type="scientific">Fusobacterium necrophorum BL</name>
    <dbReference type="NCBI Taxonomy" id="1441732"/>
    <lineage>
        <taxon>Bacteria</taxon>
        <taxon>Fusobacteriati</taxon>
        <taxon>Fusobacteriota</taxon>
        <taxon>Fusobacteriia</taxon>
        <taxon>Fusobacteriales</taxon>
        <taxon>Fusobacteriaceae</taxon>
        <taxon>Fusobacterium</taxon>
    </lineage>
</organism>
<sequence length="217" mass="26203">MFLKRSIRNLFFVDSCCLCEKSLSMGELLFCDPCFRTWKEKSLLRYYEGYYYVHLYQEPIRSWIHEYKFRGRRDFGNVFAKWMKKAFWECCRQHEIEVVIPVPIHEERRLERGFNQTEEMLDYLGVSYFRMERRKNTEALYRYSGREDRQEKMEGAFTCPFSLEGKNVLLFDDIVTTGTTMSEMKKAIWKKGKPNKIVIFAFSLSERVKIEQKSRGK</sequence>
<evidence type="ECO:0000313" key="3">
    <source>
        <dbReference type="Proteomes" id="UP000027473"/>
    </source>
</evidence>
<accession>A0AB73BYK9</accession>
<dbReference type="EMBL" id="JAAC01000047">
    <property type="protein sequence ID" value="KDE64126.1"/>
    <property type="molecule type" value="Genomic_DNA"/>
</dbReference>